<name>A0A9W6V6T9_9ACTN</name>
<reference evidence="1" key="1">
    <citation type="submission" date="2023-02" db="EMBL/GenBank/DDBJ databases">
        <title>Kitasatospora phosalacinea NBRC 14627.</title>
        <authorList>
            <person name="Ichikawa N."/>
            <person name="Sato H."/>
            <person name="Tonouchi N."/>
        </authorList>
    </citation>
    <scope>NUCLEOTIDE SEQUENCE</scope>
    <source>
        <strain evidence="1">NBRC 14627</strain>
    </source>
</reference>
<dbReference type="EMBL" id="BSSA01000035">
    <property type="protein sequence ID" value="GLW74510.1"/>
    <property type="molecule type" value="Genomic_DNA"/>
</dbReference>
<sequence length="95" mass="10581">MDIVYASLRRKEPEDALPGEARAVVEILWAHALPDEALQHITARSESDRIHLLLYLLTPQHTDGPSGAVDTAHALIARGHHNSPLLKSRYHPPVR</sequence>
<accession>A0A9W6V6T9</accession>
<organism evidence="1 2">
    <name type="scientific">Kitasatospora phosalacinea</name>
    <dbReference type="NCBI Taxonomy" id="2065"/>
    <lineage>
        <taxon>Bacteria</taxon>
        <taxon>Bacillati</taxon>
        <taxon>Actinomycetota</taxon>
        <taxon>Actinomycetes</taxon>
        <taxon>Kitasatosporales</taxon>
        <taxon>Streptomycetaceae</taxon>
        <taxon>Kitasatospora</taxon>
    </lineage>
</organism>
<protein>
    <submittedName>
        <fullName evidence="1">Uncharacterized protein</fullName>
    </submittedName>
</protein>
<dbReference type="Proteomes" id="UP001165041">
    <property type="component" value="Unassembled WGS sequence"/>
</dbReference>
<gene>
    <name evidence="1" type="ORF">Kpho02_68080</name>
</gene>
<comment type="caution">
    <text evidence="1">The sequence shown here is derived from an EMBL/GenBank/DDBJ whole genome shotgun (WGS) entry which is preliminary data.</text>
</comment>
<evidence type="ECO:0000313" key="1">
    <source>
        <dbReference type="EMBL" id="GLW74510.1"/>
    </source>
</evidence>
<proteinExistence type="predicted"/>
<dbReference type="RefSeq" id="WP_285740092.1">
    <property type="nucleotide sequence ID" value="NZ_BSSA01000035.1"/>
</dbReference>
<evidence type="ECO:0000313" key="2">
    <source>
        <dbReference type="Proteomes" id="UP001165041"/>
    </source>
</evidence>
<dbReference type="AlphaFoldDB" id="A0A9W6V6T9"/>